<evidence type="ECO:0000256" key="1">
    <source>
        <dbReference type="ARBA" id="ARBA00006295"/>
    </source>
</evidence>
<dbReference type="GO" id="GO:0003677">
    <property type="term" value="F:DNA binding"/>
    <property type="evidence" value="ECO:0007669"/>
    <property type="project" value="UniProtKB-KW"/>
</dbReference>
<protein>
    <submittedName>
        <fullName evidence="4">Plasmid partition protein B</fullName>
    </submittedName>
</protein>
<dbReference type="EMBL" id="UGTZ01000002">
    <property type="protein sequence ID" value="SUD99018.1"/>
    <property type="molecule type" value="Genomic_DNA"/>
</dbReference>
<dbReference type="GeneID" id="93674801"/>
<accession>A0A379LSN3</accession>
<gene>
    <name evidence="4" type="primary">sopB</name>
    <name evidence="4" type="ORF">NCTC11801_04744</name>
</gene>
<dbReference type="Pfam" id="PF08775">
    <property type="entry name" value="ParB"/>
    <property type="match status" value="1"/>
</dbReference>
<comment type="similarity">
    <text evidence="1">Belongs to the ParB family.</text>
</comment>
<dbReference type="RefSeq" id="WP_115168353.1">
    <property type="nucleotide sequence ID" value="NZ_CP077318.1"/>
</dbReference>
<dbReference type="SMART" id="SM00470">
    <property type="entry name" value="ParB"/>
    <property type="match status" value="1"/>
</dbReference>
<feature type="domain" description="ParB-like N-terminal" evidence="3">
    <location>
        <begin position="52"/>
        <end position="137"/>
    </location>
</feature>
<evidence type="ECO:0000313" key="4">
    <source>
        <dbReference type="EMBL" id="SUD99018.1"/>
    </source>
</evidence>
<evidence type="ECO:0000256" key="2">
    <source>
        <dbReference type="ARBA" id="ARBA00023125"/>
    </source>
</evidence>
<evidence type="ECO:0000259" key="3">
    <source>
        <dbReference type="SMART" id="SM00470"/>
    </source>
</evidence>
<dbReference type="InterPro" id="IPR014884">
    <property type="entry name" value="ParB_fam_C"/>
</dbReference>
<dbReference type="PANTHER" id="PTHR38973">
    <property type="entry name" value="PLASMID PARTITIONING CONTROL PROTEIN-RELATED"/>
    <property type="match status" value="1"/>
</dbReference>
<keyword evidence="2" id="KW-0238">DNA-binding</keyword>
<sequence length="327" mass="37328">MQTKRKTIGRTLSASTLTHLATDQKHSQRFMLKSGQSAIFYLIDIPADELAEKTFVRFLVNGRDQNALTPESLADITRTIKLQQFFPAIGHRINGKIEILDGSRRRAAALLCHVGLSVLVTDSEISNDDARQLALDVQTSKEHNLREIGLRLLKLREKGMSQKEIALFENLSAAKVTRAIQAASVPDDIIALFPVQSELAYSDYKLLLTIDQLIDSKKLIKQDIIDNVNEKIERLIDINKIAPDELKKTILTTLKNITEQLASKNKKNEVTVKQLWGFEDKNTYARKRVKDRGFSYEFNRMPKQLQEKLDETIQTVMQTYFENINKE</sequence>
<dbReference type="Proteomes" id="UP000254208">
    <property type="component" value="Unassembled WGS sequence"/>
</dbReference>
<proteinExistence type="inferred from homology"/>
<dbReference type="InterPro" id="IPR003115">
    <property type="entry name" value="ParB_N"/>
</dbReference>
<dbReference type="Gene3D" id="1.10.10.2830">
    <property type="match status" value="1"/>
</dbReference>
<name>A0A379LSN3_PRORE</name>
<dbReference type="AlphaFoldDB" id="A0A379LSN3"/>
<evidence type="ECO:0000313" key="5">
    <source>
        <dbReference type="Proteomes" id="UP000254208"/>
    </source>
</evidence>
<dbReference type="NCBIfam" id="TIGR00180">
    <property type="entry name" value="parB_part"/>
    <property type="match status" value="1"/>
</dbReference>
<dbReference type="PANTHER" id="PTHR38973:SF1">
    <property type="entry name" value="PLASMID PARTITION PROTEIN B"/>
    <property type="match status" value="1"/>
</dbReference>
<dbReference type="CDD" id="cd16394">
    <property type="entry name" value="sopB_N"/>
    <property type="match status" value="1"/>
</dbReference>
<dbReference type="InterPro" id="IPR004437">
    <property type="entry name" value="ParB/RepB/Spo0J"/>
</dbReference>
<organism evidence="4 5">
    <name type="scientific">Providencia rettgeri</name>
    <dbReference type="NCBI Taxonomy" id="587"/>
    <lineage>
        <taxon>Bacteria</taxon>
        <taxon>Pseudomonadati</taxon>
        <taxon>Pseudomonadota</taxon>
        <taxon>Gammaproteobacteria</taxon>
        <taxon>Enterobacterales</taxon>
        <taxon>Morganellaceae</taxon>
        <taxon>Providencia</taxon>
    </lineage>
</organism>
<reference evidence="4 5" key="1">
    <citation type="submission" date="2018-06" db="EMBL/GenBank/DDBJ databases">
        <authorList>
            <consortium name="Pathogen Informatics"/>
            <person name="Doyle S."/>
        </authorList>
    </citation>
    <scope>NUCLEOTIDE SEQUENCE [LARGE SCALE GENOMIC DNA]</scope>
    <source>
        <strain evidence="4 5">NCTC11801</strain>
    </source>
</reference>